<reference evidence="6" key="1">
    <citation type="submission" date="2022-01" db="EMBL/GenBank/DDBJ databases">
        <title>Comparative genomics reveals a dynamic genome evolution in the ectomycorrhizal milk-cap (Lactarius) mushrooms.</title>
        <authorList>
            <consortium name="DOE Joint Genome Institute"/>
            <person name="Lebreton A."/>
            <person name="Tang N."/>
            <person name="Kuo A."/>
            <person name="LaButti K."/>
            <person name="Drula E."/>
            <person name="Barry K."/>
            <person name="Clum A."/>
            <person name="Lipzen A."/>
            <person name="Mousain D."/>
            <person name="Ng V."/>
            <person name="Wang R."/>
            <person name="Wang X."/>
            <person name="Dai Y."/>
            <person name="Henrissat B."/>
            <person name="Grigoriev I.V."/>
            <person name="Guerin-Laguette A."/>
            <person name="Yu F."/>
            <person name="Martin F.M."/>
        </authorList>
    </citation>
    <scope>NUCLEOTIDE SEQUENCE</scope>
    <source>
        <strain evidence="6">QP</strain>
    </source>
</reference>
<comment type="caution">
    <text evidence="6">The sequence shown here is derived from an EMBL/GenBank/DDBJ whole genome shotgun (WGS) entry which is preliminary data.</text>
</comment>
<name>A0AAD4LT50_9AGAM</name>
<evidence type="ECO:0000256" key="3">
    <source>
        <dbReference type="ARBA" id="ARBA00022833"/>
    </source>
</evidence>
<keyword evidence="3" id="KW-0862">Zinc</keyword>
<protein>
    <recommendedName>
        <fullName evidence="5">RING-type domain-containing protein</fullName>
    </recommendedName>
</protein>
<dbReference type="GO" id="GO:0008270">
    <property type="term" value="F:zinc ion binding"/>
    <property type="evidence" value="ECO:0007669"/>
    <property type="project" value="UniProtKB-KW"/>
</dbReference>
<keyword evidence="1" id="KW-0479">Metal-binding</keyword>
<dbReference type="SUPFAM" id="SSF57850">
    <property type="entry name" value="RING/U-box"/>
    <property type="match status" value="1"/>
</dbReference>
<evidence type="ECO:0000313" key="6">
    <source>
        <dbReference type="EMBL" id="KAH8998141.1"/>
    </source>
</evidence>
<evidence type="ECO:0000256" key="1">
    <source>
        <dbReference type="ARBA" id="ARBA00022723"/>
    </source>
</evidence>
<dbReference type="Proteomes" id="UP001201163">
    <property type="component" value="Unassembled WGS sequence"/>
</dbReference>
<dbReference type="Pfam" id="PF00097">
    <property type="entry name" value="zf-C3HC4"/>
    <property type="match status" value="1"/>
</dbReference>
<dbReference type="SMART" id="SM00184">
    <property type="entry name" value="RING"/>
    <property type="match status" value="1"/>
</dbReference>
<dbReference type="EMBL" id="JAKELL010000006">
    <property type="protein sequence ID" value="KAH8998141.1"/>
    <property type="molecule type" value="Genomic_DNA"/>
</dbReference>
<keyword evidence="2 4" id="KW-0863">Zinc-finger</keyword>
<feature type="non-terminal residue" evidence="6">
    <location>
        <position position="1"/>
    </location>
</feature>
<evidence type="ECO:0000313" key="7">
    <source>
        <dbReference type="Proteomes" id="UP001201163"/>
    </source>
</evidence>
<feature type="domain" description="RING-type" evidence="5">
    <location>
        <begin position="5"/>
        <end position="44"/>
    </location>
</feature>
<dbReference type="InterPro" id="IPR017907">
    <property type="entry name" value="Znf_RING_CS"/>
</dbReference>
<dbReference type="AlphaFoldDB" id="A0AAD4LT50"/>
<dbReference type="Gene3D" id="3.30.40.10">
    <property type="entry name" value="Zinc/RING finger domain, C3HC4 (zinc finger)"/>
    <property type="match status" value="1"/>
</dbReference>
<gene>
    <name evidence="6" type="ORF">EDB92DRAFT_1791956</name>
</gene>
<sequence length="58" mass="6599">SHVYCRMCRRDPCRQPAATMCGHIFCHQCISSEVVKTSRCPVCEAPTLLYSIFKLHLA</sequence>
<evidence type="ECO:0000256" key="4">
    <source>
        <dbReference type="PROSITE-ProRule" id="PRU00175"/>
    </source>
</evidence>
<dbReference type="PROSITE" id="PS50089">
    <property type="entry name" value="ZF_RING_2"/>
    <property type="match status" value="1"/>
</dbReference>
<evidence type="ECO:0000256" key="2">
    <source>
        <dbReference type="ARBA" id="ARBA00022771"/>
    </source>
</evidence>
<dbReference type="InterPro" id="IPR013083">
    <property type="entry name" value="Znf_RING/FYVE/PHD"/>
</dbReference>
<dbReference type="InterPro" id="IPR018957">
    <property type="entry name" value="Znf_C3HC4_RING-type"/>
</dbReference>
<accession>A0AAD4LT50</accession>
<organism evidence="6 7">
    <name type="scientific">Lactarius akahatsu</name>
    <dbReference type="NCBI Taxonomy" id="416441"/>
    <lineage>
        <taxon>Eukaryota</taxon>
        <taxon>Fungi</taxon>
        <taxon>Dikarya</taxon>
        <taxon>Basidiomycota</taxon>
        <taxon>Agaricomycotina</taxon>
        <taxon>Agaricomycetes</taxon>
        <taxon>Russulales</taxon>
        <taxon>Russulaceae</taxon>
        <taxon>Lactarius</taxon>
    </lineage>
</organism>
<dbReference type="InterPro" id="IPR001841">
    <property type="entry name" value="Znf_RING"/>
</dbReference>
<dbReference type="PROSITE" id="PS00518">
    <property type="entry name" value="ZF_RING_1"/>
    <property type="match status" value="1"/>
</dbReference>
<evidence type="ECO:0000259" key="5">
    <source>
        <dbReference type="PROSITE" id="PS50089"/>
    </source>
</evidence>
<keyword evidence="7" id="KW-1185">Reference proteome</keyword>
<proteinExistence type="predicted"/>